<protein>
    <submittedName>
        <fullName evidence="9">Sugar ABC transporter permease</fullName>
    </submittedName>
</protein>
<dbReference type="Proteomes" id="UP000295345">
    <property type="component" value="Unassembled WGS sequence"/>
</dbReference>
<dbReference type="InterPro" id="IPR000515">
    <property type="entry name" value="MetI-like"/>
</dbReference>
<evidence type="ECO:0000256" key="6">
    <source>
        <dbReference type="ARBA" id="ARBA00023136"/>
    </source>
</evidence>
<keyword evidence="6 7" id="KW-0472">Membrane</keyword>
<evidence type="ECO:0000256" key="3">
    <source>
        <dbReference type="ARBA" id="ARBA00022475"/>
    </source>
</evidence>
<dbReference type="OrthoDB" id="34224at2"/>
<name>A0A4R4TC44_9ACTN</name>
<evidence type="ECO:0000259" key="8">
    <source>
        <dbReference type="PROSITE" id="PS50928"/>
    </source>
</evidence>
<evidence type="ECO:0000256" key="7">
    <source>
        <dbReference type="RuleBase" id="RU363032"/>
    </source>
</evidence>
<comment type="caution">
    <text evidence="9">The sequence shown here is derived from an EMBL/GenBank/DDBJ whole genome shotgun (WGS) entry which is preliminary data.</text>
</comment>
<dbReference type="Pfam" id="PF00528">
    <property type="entry name" value="BPD_transp_1"/>
    <property type="match status" value="1"/>
</dbReference>
<reference evidence="9 10" key="1">
    <citation type="submission" date="2019-03" db="EMBL/GenBank/DDBJ databases">
        <title>Draft genome sequences of novel Actinobacteria.</title>
        <authorList>
            <person name="Sahin N."/>
            <person name="Ay H."/>
            <person name="Saygin H."/>
        </authorList>
    </citation>
    <scope>NUCLEOTIDE SEQUENCE [LARGE SCALE GENOMIC DNA]</scope>
    <source>
        <strain evidence="9 10">DSM 41900</strain>
    </source>
</reference>
<keyword evidence="3" id="KW-1003">Cell membrane</keyword>
<organism evidence="9 10">
    <name type="scientific">Streptomyces hainanensis</name>
    <dbReference type="NCBI Taxonomy" id="402648"/>
    <lineage>
        <taxon>Bacteria</taxon>
        <taxon>Bacillati</taxon>
        <taxon>Actinomycetota</taxon>
        <taxon>Actinomycetes</taxon>
        <taxon>Kitasatosporales</taxon>
        <taxon>Streptomycetaceae</taxon>
        <taxon>Streptomyces</taxon>
    </lineage>
</organism>
<proteinExistence type="inferred from homology"/>
<dbReference type="EMBL" id="SMKI01000234">
    <property type="protein sequence ID" value="TDC72692.1"/>
    <property type="molecule type" value="Genomic_DNA"/>
</dbReference>
<feature type="transmembrane region" description="Helical" evidence="7">
    <location>
        <begin position="264"/>
        <end position="281"/>
    </location>
</feature>
<evidence type="ECO:0000256" key="4">
    <source>
        <dbReference type="ARBA" id="ARBA00022692"/>
    </source>
</evidence>
<feature type="transmembrane region" description="Helical" evidence="7">
    <location>
        <begin position="123"/>
        <end position="148"/>
    </location>
</feature>
<accession>A0A4R4TC44</accession>
<dbReference type="PANTHER" id="PTHR43005:SF1">
    <property type="entry name" value="SPERMIDINE_PUTRESCINE TRANSPORT SYSTEM PERMEASE PROTEIN"/>
    <property type="match status" value="1"/>
</dbReference>
<comment type="similarity">
    <text evidence="7">Belongs to the binding-protein-dependent transport system permease family.</text>
</comment>
<comment type="subcellular location">
    <subcellularLocation>
        <location evidence="1 7">Cell membrane</location>
        <topology evidence="1 7">Multi-pass membrane protein</topology>
    </subcellularLocation>
</comment>
<keyword evidence="10" id="KW-1185">Reference proteome</keyword>
<evidence type="ECO:0000256" key="5">
    <source>
        <dbReference type="ARBA" id="ARBA00022989"/>
    </source>
</evidence>
<feature type="domain" description="ABC transmembrane type-1" evidence="8">
    <location>
        <begin position="123"/>
        <end position="337"/>
    </location>
</feature>
<evidence type="ECO:0000256" key="2">
    <source>
        <dbReference type="ARBA" id="ARBA00022448"/>
    </source>
</evidence>
<dbReference type="PROSITE" id="PS50928">
    <property type="entry name" value="ABC_TM1"/>
    <property type="match status" value="1"/>
</dbReference>
<sequence>MTPRRGPVVRIFAGSRRLASRLAALPNRASTAKYKLRSGALPAGRHAPLADPRTSKRQTLARLGFYVPAVLYLAVFFGYPLAANVVMSFQDYTVTSFYDGGAPFNGLANYAAVLGDELFSTTLWNTVVFTVASLAFQFAIGLGLALFFRRHFPLSGVLRALLLLPWLLPLLVSGTVFRWLLDQDYGVVNHLLLNLGLIDDPVPWLVSPDHAMAAVVIANVWIGIPFNMVILYGGLTSISPQLYEAAALDGAGAWQRFRHLTWPLLRPVTSVVLMLGLVYTIKAFDVVMVLTQAGPADATQLLSTWSYQLSFTQLHFGQGAAVGNVLIVIAMLFALVYLRAVRREQAGR</sequence>
<feature type="transmembrane region" description="Helical" evidence="7">
    <location>
        <begin position="211"/>
        <end position="232"/>
    </location>
</feature>
<keyword evidence="5 7" id="KW-1133">Transmembrane helix</keyword>
<dbReference type="GO" id="GO:0055085">
    <property type="term" value="P:transmembrane transport"/>
    <property type="evidence" value="ECO:0007669"/>
    <property type="project" value="InterPro"/>
</dbReference>
<dbReference type="PANTHER" id="PTHR43005">
    <property type="entry name" value="BLR7065 PROTEIN"/>
    <property type="match status" value="1"/>
</dbReference>
<keyword evidence="2 7" id="KW-0813">Transport</keyword>
<keyword evidence="4 7" id="KW-0812">Transmembrane</keyword>
<dbReference type="SUPFAM" id="SSF161098">
    <property type="entry name" value="MetI-like"/>
    <property type="match status" value="1"/>
</dbReference>
<dbReference type="GO" id="GO:0005886">
    <property type="term" value="C:plasma membrane"/>
    <property type="evidence" value="ECO:0007669"/>
    <property type="project" value="UniProtKB-SubCell"/>
</dbReference>
<feature type="transmembrane region" description="Helical" evidence="7">
    <location>
        <begin position="63"/>
        <end position="82"/>
    </location>
</feature>
<evidence type="ECO:0000313" key="9">
    <source>
        <dbReference type="EMBL" id="TDC72692.1"/>
    </source>
</evidence>
<dbReference type="Gene3D" id="1.10.3720.10">
    <property type="entry name" value="MetI-like"/>
    <property type="match status" value="1"/>
</dbReference>
<dbReference type="AlphaFoldDB" id="A0A4R4TC44"/>
<dbReference type="CDD" id="cd06261">
    <property type="entry name" value="TM_PBP2"/>
    <property type="match status" value="1"/>
</dbReference>
<evidence type="ECO:0000313" key="10">
    <source>
        <dbReference type="Proteomes" id="UP000295345"/>
    </source>
</evidence>
<gene>
    <name evidence="9" type="ORF">E1283_21075</name>
</gene>
<evidence type="ECO:0000256" key="1">
    <source>
        <dbReference type="ARBA" id="ARBA00004651"/>
    </source>
</evidence>
<feature type="transmembrane region" description="Helical" evidence="7">
    <location>
        <begin position="316"/>
        <end position="338"/>
    </location>
</feature>
<feature type="transmembrane region" description="Helical" evidence="7">
    <location>
        <begin position="160"/>
        <end position="181"/>
    </location>
</feature>
<dbReference type="InterPro" id="IPR035906">
    <property type="entry name" value="MetI-like_sf"/>
</dbReference>